<sequence length="107" mass="11724">MDDERIQELFSGLGPVSIRRMFGGKGVYHNGVIVAVLLRGELMLKGDAEVAGAYEAAGARRWTYAHRRNGSLVAMPYWTAPDDALDDPDEMAGWARLAYQAGLRAGR</sequence>
<dbReference type="SUPFAM" id="SSF159894">
    <property type="entry name" value="YgaC/TfoX-N like"/>
    <property type="match status" value="1"/>
</dbReference>
<dbReference type="OrthoDB" id="1524907at2"/>
<organism evidence="2 3">
    <name type="scientific">Nitratireductor mangrovi</name>
    <dbReference type="NCBI Taxonomy" id="2599600"/>
    <lineage>
        <taxon>Bacteria</taxon>
        <taxon>Pseudomonadati</taxon>
        <taxon>Pseudomonadota</taxon>
        <taxon>Alphaproteobacteria</taxon>
        <taxon>Hyphomicrobiales</taxon>
        <taxon>Phyllobacteriaceae</taxon>
        <taxon>Nitratireductor</taxon>
    </lineage>
</organism>
<dbReference type="Gene3D" id="3.30.1460.30">
    <property type="entry name" value="YgaC/TfoX-N like chaperone"/>
    <property type="match status" value="1"/>
</dbReference>
<accession>A0A5B8KZD2</accession>
<dbReference type="Pfam" id="PF04993">
    <property type="entry name" value="TfoX_N"/>
    <property type="match status" value="1"/>
</dbReference>
<keyword evidence="3" id="KW-1185">Reference proteome</keyword>
<reference evidence="2" key="1">
    <citation type="submission" date="2020-04" db="EMBL/GenBank/DDBJ databases">
        <title>Nitratireductor sp. nov. isolated from mangrove soil.</title>
        <authorList>
            <person name="Ye Y."/>
        </authorList>
    </citation>
    <scope>NUCLEOTIDE SEQUENCE</scope>
    <source>
        <strain evidence="2">SY7</strain>
    </source>
</reference>
<evidence type="ECO:0000313" key="3">
    <source>
        <dbReference type="Proteomes" id="UP000321389"/>
    </source>
</evidence>
<feature type="domain" description="TfoX N-terminal" evidence="1">
    <location>
        <begin position="8"/>
        <end position="101"/>
    </location>
</feature>
<dbReference type="AlphaFoldDB" id="A0A5B8KZD2"/>
<evidence type="ECO:0000259" key="1">
    <source>
        <dbReference type="Pfam" id="PF04993"/>
    </source>
</evidence>
<name>A0A5B8KZD2_9HYPH</name>
<proteinExistence type="predicted"/>
<dbReference type="EMBL" id="CP042301">
    <property type="protein sequence ID" value="QDZ00800.1"/>
    <property type="molecule type" value="Genomic_DNA"/>
</dbReference>
<protein>
    <submittedName>
        <fullName evidence="2">TfoX/Sxy family protein</fullName>
    </submittedName>
</protein>
<evidence type="ECO:0000313" key="2">
    <source>
        <dbReference type="EMBL" id="QDZ00800.1"/>
    </source>
</evidence>
<dbReference type="KEGG" id="niy:FQ775_10615"/>
<dbReference type="InterPro" id="IPR007076">
    <property type="entry name" value="TfoX_N"/>
</dbReference>
<dbReference type="RefSeq" id="WP_146299445.1">
    <property type="nucleotide sequence ID" value="NZ_CP042301.2"/>
</dbReference>
<gene>
    <name evidence="2" type="ORF">FQ775_10615</name>
</gene>
<dbReference type="Proteomes" id="UP000321389">
    <property type="component" value="Chromosome"/>
</dbReference>